<dbReference type="Pfam" id="PF07715">
    <property type="entry name" value="Plug"/>
    <property type="match status" value="1"/>
</dbReference>
<dbReference type="InterPro" id="IPR010916">
    <property type="entry name" value="TonB_box_CS"/>
</dbReference>
<dbReference type="GO" id="GO:0009279">
    <property type="term" value="C:cell outer membrane"/>
    <property type="evidence" value="ECO:0007669"/>
    <property type="project" value="UniProtKB-SubCell"/>
</dbReference>
<keyword evidence="4 10" id="KW-0812">Transmembrane</keyword>
<reference evidence="17 18" key="1">
    <citation type="submission" date="2015-08" db="EMBL/GenBank/DDBJ databases">
        <title>Antibacterial properties of a collection of Vibrionaceae strains.</title>
        <authorList>
            <person name="Giubergia S."/>
        </authorList>
    </citation>
    <scope>NUCLEOTIDE SEQUENCE [LARGE SCALE GENOMIC DNA]</scope>
    <source>
        <strain evidence="17 18">S0821</strain>
    </source>
</reference>
<dbReference type="PROSITE" id="PS52016">
    <property type="entry name" value="TONB_DEPENDENT_REC_3"/>
    <property type="match status" value="1"/>
</dbReference>
<evidence type="ECO:0000256" key="4">
    <source>
        <dbReference type="ARBA" id="ARBA00022692"/>
    </source>
</evidence>
<keyword evidence="18" id="KW-1185">Reference proteome</keyword>
<dbReference type="InterPro" id="IPR000531">
    <property type="entry name" value="Beta-barrel_TonB"/>
</dbReference>
<gene>
    <name evidence="17" type="ORF">AMR76_20635</name>
</gene>
<keyword evidence="3 10" id="KW-1134">Transmembrane beta strand</keyword>
<dbReference type="PROSITE" id="PS01156">
    <property type="entry name" value="TONB_DEPENDENT_REC_2"/>
    <property type="match status" value="1"/>
</dbReference>
<dbReference type="InterPro" id="IPR037066">
    <property type="entry name" value="Plug_dom_sf"/>
</dbReference>
<dbReference type="PROSITE" id="PS00430">
    <property type="entry name" value="TONB_DEPENDENT_REC_1"/>
    <property type="match status" value="1"/>
</dbReference>
<dbReference type="InterPro" id="IPR010917">
    <property type="entry name" value="TonB_rcpt_CS"/>
</dbReference>
<dbReference type="OrthoDB" id="9764669at2"/>
<dbReference type="InterPro" id="IPR036942">
    <property type="entry name" value="Beta-barrel_TonB_sf"/>
</dbReference>
<proteinExistence type="inferred from homology"/>
<keyword evidence="17" id="KW-0675">Receptor</keyword>
<dbReference type="SUPFAM" id="SSF56935">
    <property type="entry name" value="Porins"/>
    <property type="match status" value="1"/>
</dbReference>
<dbReference type="AlphaFoldDB" id="A0A0Q2S9A3"/>
<evidence type="ECO:0000256" key="6">
    <source>
        <dbReference type="ARBA" id="ARBA00023065"/>
    </source>
</evidence>
<keyword evidence="5 14" id="KW-0732">Signal</keyword>
<comment type="similarity">
    <text evidence="10 13">Belongs to the TonB-dependent receptor family.</text>
</comment>
<dbReference type="EMBL" id="LKHS01000027">
    <property type="protein sequence ID" value="KQH83859.1"/>
    <property type="molecule type" value="Genomic_DNA"/>
</dbReference>
<dbReference type="Gene3D" id="2.40.170.20">
    <property type="entry name" value="TonB-dependent receptor, beta-barrel domain"/>
    <property type="match status" value="1"/>
</dbReference>
<evidence type="ECO:0000256" key="8">
    <source>
        <dbReference type="ARBA" id="ARBA00023136"/>
    </source>
</evidence>
<comment type="caution">
    <text evidence="17">The sequence shown here is derived from an EMBL/GenBank/DDBJ whole genome shotgun (WGS) entry which is preliminary data.</text>
</comment>
<dbReference type="InterPro" id="IPR039426">
    <property type="entry name" value="TonB-dep_rcpt-like"/>
</dbReference>
<dbReference type="Gene3D" id="2.170.130.10">
    <property type="entry name" value="TonB-dependent receptor, plug domain"/>
    <property type="match status" value="1"/>
</dbReference>
<evidence type="ECO:0000256" key="10">
    <source>
        <dbReference type="PROSITE-ProRule" id="PRU01360"/>
    </source>
</evidence>
<evidence type="ECO:0000256" key="1">
    <source>
        <dbReference type="ARBA" id="ARBA00004571"/>
    </source>
</evidence>
<evidence type="ECO:0000256" key="3">
    <source>
        <dbReference type="ARBA" id="ARBA00022452"/>
    </source>
</evidence>
<evidence type="ECO:0000256" key="7">
    <source>
        <dbReference type="ARBA" id="ARBA00023077"/>
    </source>
</evidence>
<evidence type="ECO:0000313" key="17">
    <source>
        <dbReference type="EMBL" id="KQH83859.1"/>
    </source>
</evidence>
<evidence type="ECO:0000259" key="15">
    <source>
        <dbReference type="Pfam" id="PF00593"/>
    </source>
</evidence>
<keyword evidence="2 10" id="KW-0813">Transport</keyword>
<dbReference type="PANTHER" id="PTHR30069:SF53">
    <property type="entry name" value="COLICIN I RECEPTOR-RELATED"/>
    <property type="match status" value="1"/>
</dbReference>
<name>A0A0Q2S9A3_VIBFU</name>
<dbReference type="CDD" id="cd01347">
    <property type="entry name" value="ligand_gated_channel"/>
    <property type="match status" value="1"/>
</dbReference>
<keyword evidence="8 10" id="KW-0472">Membrane</keyword>
<feature type="domain" description="TonB-dependent receptor plug" evidence="16">
    <location>
        <begin position="48"/>
        <end position="156"/>
    </location>
</feature>
<evidence type="ECO:0000259" key="16">
    <source>
        <dbReference type="Pfam" id="PF07715"/>
    </source>
</evidence>
<organism evidence="17 18">
    <name type="scientific">Vibrio furnissii</name>
    <dbReference type="NCBI Taxonomy" id="29494"/>
    <lineage>
        <taxon>Bacteria</taxon>
        <taxon>Pseudomonadati</taxon>
        <taxon>Pseudomonadota</taxon>
        <taxon>Gammaproteobacteria</taxon>
        <taxon>Vibrionales</taxon>
        <taxon>Vibrionaceae</taxon>
        <taxon>Vibrio</taxon>
    </lineage>
</organism>
<protein>
    <submittedName>
        <fullName evidence="17">Outer membrane siderophore receptor</fullName>
    </submittedName>
</protein>
<accession>A0A0Q2S9A3</accession>
<feature type="chain" id="PRO_5006196678" evidence="14">
    <location>
        <begin position="26"/>
        <end position="645"/>
    </location>
</feature>
<evidence type="ECO:0000256" key="5">
    <source>
        <dbReference type="ARBA" id="ARBA00022729"/>
    </source>
</evidence>
<evidence type="ECO:0000256" key="14">
    <source>
        <dbReference type="SAM" id="SignalP"/>
    </source>
</evidence>
<dbReference type="Proteomes" id="UP000051221">
    <property type="component" value="Unassembled WGS sequence"/>
</dbReference>
<dbReference type="FunCoup" id="A0A0Q2S9A3">
    <property type="interactions" value="49"/>
</dbReference>
<feature type="domain" description="TonB-dependent receptor-like beta-barrel" evidence="15">
    <location>
        <begin position="196"/>
        <end position="618"/>
    </location>
</feature>
<dbReference type="GO" id="GO:0015344">
    <property type="term" value="F:siderophore uptake transmembrane transporter activity"/>
    <property type="evidence" value="ECO:0007669"/>
    <property type="project" value="TreeGrafter"/>
</dbReference>
<evidence type="ECO:0000256" key="12">
    <source>
        <dbReference type="PROSITE-ProRule" id="PRU10144"/>
    </source>
</evidence>
<dbReference type="GeneID" id="50534467"/>
<dbReference type="InterPro" id="IPR012910">
    <property type="entry name" value="Plug_dom"/>
</dbReference>
<dbReference type="PANTHER" id="PTHR30069">
    <property type="entry name" value="TONB-DEPENDENT OUTER MEMBRANE RECEPTOR"/>
    <property type="match status" value="1"/>
</dbReference>
<evidence type="ECO:0000256" key="2">
    <source>
        <dbReference type="ARBA" id="ARBA00022448"/>
    </source>
</evidence>
<dbReference type="RefSeq" id="WP_004724247.1">
    <property type="nucleotide sequence ID" value="NZ_CABLCD010000010.1"/>
</dbReference>
<evidence type="ECO:0000313" key="18">
    <source>
        <dbReference type="Proteomes" id="UP000051221"/>
    </source>
</evidence>
<keyword evidence="9 10" id="KW-0998">Cell outer membrane</keyword>
<dbReference type="GO" id="GO:0044718">
    <property type="term" value="P:siderophore transmembrane transport"/>
    <property type="evidence" value="ECO:0007669"/>
    <property type="project" value="TreeGrafter"/>
</dbReference>
<dbReference type="OMA" id="IVEGPMS"/>
<feature type="short sequence motif" description="TonB C-terminal box" evidence="12">
    <location>
        <begin position="628"/>
        <end position="645"/>
    </location>
</feature>
<comment type="subcellular location">
    <subcellularLocation>
        <location evidence="1 10">Cell outer membrane</location>
        <topology evidence="1 10">Multi-pass membrane protein</topology>
    </subcellularLocation>
</comment>
<keyword evidence="7 11" id="KW-0798">TonB box</keyword>
<dbReference type="InParanoid" id="A0A0Q2S9A3"/>
<feature type="signal peptide" evidence="14">
    <location>
        <begin position="1"/>
        <end position="25"/>
    </location>
</feature>
<evidence type="ECO:0000256" key="9">
    <source>
        <dbReference type="ARBA" id="ARBA00023237"/>
    </source>
</evidence>
<evidence type="ECO:0000256" key="11">
    <source>
        <dbReference type="PROSITE-ProRule" id="PRU10143"/>
    </source>
</evidence>
<evidence type="ECO:0000256" key="13">
    <source>
        <dbReference type="RuleBase" id="RU003357"/>
    </source>
</evidence>
<keyword evidence="6" id="KW-0406">Ion transport</keyword>
<dbReference type="Pfam" id="PF00593">
    <property type="entry name" value="TonB_dep_Rec_b-barrel"/>
    <property type="match status" value="1"/>
</dbReference>
<sequence length="645" mass="70865">MSRVNPSKVALAVAFGLMVSAQVNAEERVKADETIVVTAAGYEQVVTNATASVTVLTQEELSSRYYRDVTDALSTVPGVVVTGGGDTKDISIRGMGSKYTLILVDGKRLSSRQTRPNSDGAGIESAWLPPLEAIERIEIIRGPMSTLYGSEAMGGVINVITKKAGQHWSGKVQLSTVIQEDRASGDEQNVNFFASGPLTDSLSLQVYGQNQHRDEDNIEYGFEDKTLRSIGSKLIYQLSDNQEIAFSADITQQKREGTPGKSVTTGDDESLGEYNRTSFALSHKGNWGSIGRSDSYIQYEQSDNESREMTLTNTLAKSVLVTPFANNTLSIGIQGEKSELEDLTGNTGGSVTELDNSQFALFMEDEWRVLETVALTFGGRYDYNQDYGSHFSPRVYSVWSINDAWTLKGGVSTGFKAPDLRQASDDWVSVSRGGNIHGNSNLDPETSVSEEINLIYNGQQGLQASLGLFNNDFKNKISAVTCPDSICSEGNNQWGSAPRYYTNVDKAVTRGVEASLDLPLGDDWDWKSSYTYTYSKQKTGDYAGMPLEQLPKHLFTTQLNWQTTELMSSWAKVTYHGKESEPASTRDTLTAPSYTFVDAGITYALTSNTSVKAAIYNLFDEDVTYEDYGYVEDGRRYWVGLDVAF</sequence>
<feature type="short sequence motif" description="TonB box" evidence="11">
    <location>
        <begin position="34"/>
        <end position="40"/>
    </location>
</feature>